<evidence type="ECO:0000313" key="4">
    <source>
        <dbReference type="Proteomes" id="UP000661025"/>
    </source>
</evidence>
<dbReference type="Proteomes" id="UP000661025">
    <property type="component" value="Unassembled WGS sequence"/>
</dbReference>
<dbReference type="Gene3D" id="3.40.50.620">
    <property type="entry name" value="HUPs"/>
    <property type="match status" value="2"/>
</dbReference>
<feature type="domain" description="UspA" evidence="2">
    <location>
        <begin position="4"/>
        <end position="136"/>
    </location>
</feature>
<dbReference type="GeneID" id="79928141"/>
<accession>A0A927L2H1</accession>
<dbReference type="RefSeq" id="WP_192360973.1">
    <property type="nucleotide sequence ID" value="NZ_CP119182.1"/>
</dbReference>
<dbReference type="Pfam" id="PF00582">
    <property type="entry name" value="Usp"/>
    <property type="match status" value="2"/>
</dbReference>
<evidence type="ECO:0000313" key="3">
    <source>
        <dbReference type="EMBL" id="MBD9724144.1"/>
    </source>
</evidence>
<dbReference type="EMBL" id="JACYXT010000004">
    <property type="protein sequence ID" value="MBD9724144.1"/>
    <property type="molecule type" value="Genomic_DNA"/>
</dbReference>
<dbReference type="InterPro" id="IPR014729">
    <property type="entry name" value="Rossmann-like_a/b/a_fold"/>
</dbReference>
<organism evidence="3 4">
    <name type="scientific">Streptomyces caniscabiei</name>
    <dbReference type="NCBI Taxonomy" id="2746961"/>
    <lineage>
        <taxon>Bacteria</taxon>
        <taxon>Bacillati</taxon>
        <taxon>Actinomycetota</taxon>
        <taxon>Actinomycetes</taxon>
        <taxon>Kitasatosporales</taxon>
        <taxon>Streptomycetaceae</taxon>
        <taxon>Streptomyces</taxon>
    </lineage>
</organism>
<proteinExistence type="inferred from homology"/>
<comment type="similarity">
    <text evidence="1">Belongs to the universal stress protein A family.</text>
</comment>
<protein>
    <submittedName>
        <fullName evidence="3">Universal stress protein</fullName>
    </submittedName>
</protein>
<dbReference type="InterPro" id="IPR006016">
    <property type="entry name" value="UspA"/>
</dbReference>
<evidence type="ECO:0000256" key="1">
    <source>
        <dbReference type="ARBA" id="ARBA00008791"/>
    </source>
</evidence>
<feature type="domain" description="UspA" evidence="2">
    <location>
        <begin position="151"/>
        <end position="286"/>
    </location>
</feature>
<dbReference type="InterPro" id="IPR006015">
    <property type="entry name" value="Universal_stress_UspA"/>
</dbReference>
<dbReference type="AlphaFoldDB" id="A0A927L2H1"/>
<comment type="caution">
    <text evidence="3">The sequence shown here is derived from an EMBL/GenBank/DDBJ whole genome shotgun (WGS) entry which is preliminary data.</text>
</comment>
<sequence length="289" mass="31285">MEQVVTVGLDGSPESLAAARWAAEEAEKRRLTLRLLHAWPLLAPEPPRAPSEVDQNYWAKRLVHTAQAELSTRHPGLSVVGSLVADDAQEALLRAASDSEMLVLGSRRLGSAESYFMGDVSMAVVARARRPVTLVRAEPATGQPASTPAARVVVAMDLHGSSDDLLNFAFHSAAARDLPLLAVHGRSVPFHARMPWGVDHGVGEELTGEAREGLSRALRPWREKYPQVEVEDSIRLASPAKAVVHAAEDAALLVVGRRVHRHGMTHHLDHVAHAAIHHVRCPVAVVSHD</sequence>
<reference evidence="3" key="1">
    <citation type="submission" date="2020-09" db="EMBL/GenBank/DDBJ databases">
        <title>Streptomyces canutascabiei sp. nov., which causes potato common scab and is distributed across the world.</title>
        <authorList>
            <person name="Nguyen H.P."/>
            <person name="Weisberg A.J."/>
            <person name="Chang J.H."/>
            <person name="Clarke C.R."/>
        </authorList>
    </citation>
    <scope>NUCLEOTIDE SEQUENCE</scope>
    <source>
        <strain evidence="3">ID-01-6.2a</strain>
    </source>
</reference>
<dbReference type="SUPFAM" id="SSF52402">
    <property type="entry name" value="Adenine nucleotide alpha hydrolases-like"/>
    <property type="match status" value="2"/>
</dbReference>
<dbReference type="PANTHER" id="PTHR46268">
    <property type="entry name" value="STRESS RESPONSE PROTEIN NHAX"/>
    <property type="match status" value="1"/>
</dbReference>
<dbReference type="PRINTS" id="PR01438">
    <property type="entry name" value="UNVRSLSTRESS"/>
</dbReference>
<evidence type="ECO:0000259" key="2">
    <source>
        <dbReference type="Pfam" id="PF00582"/>
    </source>
</evidence>
<name>A0A927L2H1_9ACTN</name>
<gene>
    <name evidence="3" type="ORF">IHE70_13070</name>
</gene>
<dbReference type="PANTHER" id="PTHR46268:SF6">
    <property type="entry name" value="UNIVERSAL STRESS PROTEIN UP12"/>
    <property type="match status" value="1"/>
</dbReference>